<protein>
    <submittedName>
        <fullName evidence="1">Uncharacterized protein</fullName>
    </submittedName>
</protein>
<proteinExistence type="predicted"/>
<reference evidence="1" key="1">
    <citation type="submission" date="2018-05" db="EMBL/GenBank/DDBJ databases">
        <authorList>
            <person name="Lanie J.A."/>
            <person name="Ng W.-L."/>
            <person name="Kazmierczak K.M."/>
            <person name="Andrzejewski T.M."/>
            <person name="Davidsen T.M."/>
            <person name="Wayne K.J."/>
            <person name="Tettelin H."/>
            <person name="Glass J.I."/>
            <person name="Rusch D."/>
            <person name="Podicherti R."/>
            <person name="Tsui H.-C.T."/>
            <person name="Winkler M.E."/>
        </authorList>
    </citation>
    <scope>NUCLEOTIDE SEQUENCE</scope>
</reference>
<organism evidence="1">
    <name type="scientific">marine metagenome</name>
    <dbReference type="NCBI Taxonomy" id="408172"/>
    <lineage>
        <taxon>unclassified sequences</taxon>
        <taxon>metagenomes</taxon>
        <taxon>ecological metagenomes</taxon>
    </lineage>
</organism>
<accession>A0A382IVF4</accession>
<dbReference type="AlphaFoldDB" id="A0A382IVF4"/>
<gene>
    <name evidence="1" type="ORF">METZ01_LOCUS256564</name>
</gene>
<sequence>MDKKMKTIINRAAVTGYTRGVTKKLCPHITQISPLFLDKVNEGTKLLIKDLVLKFKSKQKTLK</sequence>
<dbReference type="EMBL" id="UINC01069942">
    <property type="protein sequence ID" value="SVC03710.1"/>
    <property type="molecule type" value="Genomic_DNA"/>
</dbReference>
<name>A0A382IVF4_9ZZZZ</name>
<evidence type="ECO:0000313" key="1">
    <source>
        <dbReference type="EMBL" id="SVC03710.1"/>
    </source>
</evidence>